<evidence type="ECO:0000313" key="3">
    <source>
        <dbReference type="Proteomes" id="UP000196239"/>
    </source>
</evidence>
<sequence>MKTPIIVGTALLAVFVASTFAPFAAAQYTPGGGLGLEQELALAKAKVQAVQNNPHAGSGTPYLDASGVVGASIISGGIFGGIFIAFVVKAKQAEKAKRA</sequence>
<dbReference type="EMBL" id="LN890280">
    <property type="protein sequence ID" value="CUR52555.1"/>
    <property type="molecule type" value="Genomic_DNA"/>
</dbReference>
<name>A0A128A5C1_9ARCH</name>
<reference evidence="3" key="1">
    <citation type="submission" date="2015-10" db="EMBL/GenBank/DDBJ databases">
        <authorList>
            <person name="Lehtovirta-Morley L.E."/>
            <person name="Vieille C."/>
        </authorList>
    </citation>
    <scope>NUCLEOTIDE SEQUENCE [LARGE SCALE GENOMIC DNA]</scope>
</reference>
<keyword evidence="1" id="KW-0472">Membrane</keyword>
<evidence type="ECO:0008006" key="4">
    <source>
        <dbReference type="Google" id="ProtNLM"/>
    </source>
</evidence>
<evidence type="ECO:0000256" key="1">
    <source>
        <dbReference type="SAM" id="Phobius"/>
    </source>
</evidence>
<accession>A0A128A5C1</accession>
<keyword evidence="3" id="KW-1185">Reference proteome</keyword>
<dbReference type="Proteomes" id="UP000196239">
    <property type="component" value="Chromosome 1"/>
</dbReference>
<dbReference type="AlphaFoldDB" id="A0A128A5C1"/>
<gene>
    <name evidence="2" type="ORF">NDEV_1793</name>
</gene>
<dbReference type="KEGG" id="ndv:NDEV_1793"/>
<organism evidence="2 3">
    <name type="scientific">Nitrosotalea devaniterrae</name>
    <dbReference type="NCBI Taxonomy" id="1078905"/>
    <lineage>
        <taxon>Archaea</taxon>
        <taxon>Nitrososphaerota</taxon>
        <taxon>Nitrososphaeria</taxon>
        <taxon>Nitrosotaleales</taxon>
        <taxon>Nitrosotaleaceae</taxon>
        <taxon>Nitrosotalea</taxon>
    </lineage>
</organism>
<proteinExistence type="predicted"/>
<protein>
    <recommendedName>
        <fullName evidence="4">PDGLE domain-containing protein</fullName>
    </recommendedName>
</protein>
<keyword evidence="1" id="KW-1133">Transmembrane helix</keyword>
<keyword evidence="1" id="KW-0812">Transmembrane</keyword>
<feature type="transmembrane region" description="Helical" evidence="1">
    <location>
        <begin position="68"/>
        <end position="88"/>
    </location>
</feature>
<evidence type="ECO:0000313" key="2">
    <source>
        <dbReference type="EMBL" id="CUR52555.1"/>
    </source>
</evidence>